<feature type="coiled-coil region" evidence="1">
    <location>
        <begin position="429"/>
        <end position="583"/>
    </location>
</feature>
<evidence type="ECO:0000259" key="3">
    <source>
        <dbReference type="Pfam" id="PF24670"/>
    </source>
</evidence>
<accession>A0A7J7CIC5</accession>
<dbReference type="InterPro" id="IPR056070">
    <property type="entry name" value="DUF7653"/>
</dbReference>
<gene>
    <name evidence="4" type="ORF">HS088_TW16G00229</name>
</gene>
<name>A0A7J7CIC5_TRIWF</name>
<dbReference type="Proteomes" id="UP000593562">
    <property type="component" value="Unassembled WGS sequence"/>
</dbReference>
<dbReference type="AlphaFoldDB" id="A0A7J7CIC5"/>
<proteinExistence type="predicted"/>
<feature type="compositionally biased region" description="Polar residues" evidence="2">
    <location>
        <begin position="187"/>
        <end position="205"/>
    </location>
</feature>
<comment type="caution">
    <text evidence="4">The sequence shown here is derived from an EMBL/GenBank/DDBJ whole genome shotgun (WGS) entry which is preliminary data.</text>
</comment>
<reference evidence="4 5" key="1">
    <citation type="journal article" date="2020" name="Nat. Commun.">
        <title>Genome of Tripterygium wilfordii and identification of cytochrome P450 involved in triptolide biosynthesis.</title>
        <authorList>
            <person name="Tu L."/>
            <person name="Su P."/>
            <person name="Zhang Z."/>
            <person name="Gao L."/>
            <person name="Wang J."/>
            <person name="Hu T."/>
            <person name="Zhou J."/>
            <person name="Zhang Y."/>
            <person name="Zhao Y."/>
            <person name="Liu Y."/>
            <person name="Song Y."/>
            <person name="Tong Y."/>
            <person name="Lu Y."/>
            <person name="Yang J."/>
            <person name="Xu C."/>
            <person name="Jia M."/>
            <person name="Peters R.J."/>
            <person name="Huang L."/>
            <person name="Gao W."/>
        </authorList>
    </citation>
    <scope>NUCLEOTIDE SEQUENCE [LARGE SCALE GENOMIC DNA]</scope>
    <source>
        <strain evidence="5">cv. XIE 37</strain>
        <tissue evidence="4">Leaf</tissue>
    </source>
</reference>
<dbReference type="InParanoid" id="A0A7J7CIC5"/>
<dbReference type="FunCoup" id="A0A7J7CIC5">
    <property type="interactions" value="969"/>
</dbReference>
<evidence type="ECO:0000256" key="2">
    <source>
        <dbReference type="SAM" id="MobiDB-lite"/>
    </source>
</evidence>
<dbReference type="PANTHER" id="PTHR47491:SF5">
    <property type="entry name" value="CAP-GLY DOMAIN LINKER"/>
    <property type="match status" value="1"/>
</dbReference>
<evidence type="ECO:0000313" key="5">
    <source>
        <dbReference type="Proteomes" id="UP000593562"/>
    </source>
</evidence>
<feature type="compositionally biased region" description="Polar residues" evidence="2">
    <location>
        <begin position="64"/>
        <end position="74"/>
    </location>
</feature>
<keyword evidence="5" id="KW-1185">Reference proteome</keyword>
<dbReference type="Pfam" id="PF24670">
    <property type="entry name" value="DUF7653"/>
    <property type="match status" value="1"/>
</dbReference>
<feature type="compositionally biased region" description="Basic and acidic residues" evidence="2">
    <location>
        <begin position="225"/>
        <end position="235"/>
    </location>
</feature>
<sequence length="961" mass="109168">MKKLFFFRSSNNGNNNEVPQSSLDKQVHWEKPSVSGTNNEAGAKAERSFRSPRGLFSKSRKQIYDSQSTSTSCSGLRKSRSLSSAAFLADGLEQNNSSFTSDQNISPFSSASGVFHQRRGHSSRRRALTPERLPKAKHPDVAAIQNAHGLERAGSSGSSRTNHDSSCSSNVSSKIVDRYIDGEQQQEKSTNSISLQRNHTGNGNVTGRLPPRVQYTAPTSPTNSIKDKPKSHSFREAKGPRLHFSSWDWVENGFGHESPRRLAKNVIERLSQTRAFPKSSSKDFDNGIPITIEDIYGGSGSRCFNSNSDGLAQKPYSLDKPSETANGYDVNDFSDFEKQNYFARDNAGTLDSVEDEDDVDEELRRRSKEAQERVMFLSEEVEEERFLRDRSDASMLIQTIRALVDDRRSLALEVSSLLHSRIADRASAKVELRQTKRDFESQIQRLEKERDELQLTLEKELDRRSADWSLKLEKYQSEEHRLLERVRELAEQNVSLQKDVYSFNERETESRSLITCSEQQLRDLTSRVEELSKQNIDLSQNLTGLQEKYKAAEEDLSCVKRSFEEKEKECKELQKSITRLLRTSSEQEKTIDGMREGFGGEIGRKQPVENSDKLVGKLQMEQMRLTGVELALRREVESFRLEVDDLRQENINLLNRLKGSGQEIDALTFKLDKEMWNRVCCLQNEGLSMLKENSRLCSKLLKFIKGKGNQLLESKQDAEGVHNGLDGQFIVESEMKIHGFKRGTEGLTRSLQNMSSLLQEKSSLVASKSSSVSINPDGCARLNDQISEETVRFELRAETLLTSLLREKLYSKELEVEQFHAELATAVRGNDILRCEVQNALDNLSFVTHKLKDLELQMLRKDENVSRLQSDLEESSKELTVVKGILSKVSGERDLMWQEVKQYNEKNMLLNSEVHALKKKIEALDEDRLLKEGQITILKDALGRPFDLLGSPDSTRNFLLT</sequence>
<feature type="compositionally biased region" description="Basic residues" evidence="2">
    <location>
        <begin position="116"/>
        <end position="127"/>
    </location>
</feature>
<dbReference type="OrthoDB" id="1938127at2759"/>
<feature type="region of interest" description="Disordered" evidence="2">
    <location>
        <begin position="8"/>
        <end position="78"/>
    </location>
</feature>
<feature type="domain" description="DUF7653" evidence="3">
    <location>
        <begin position="631"/>
        <end position="762"/>
    </location>
</feature>
<dbReference type="EMBL" id="JAAARO010000016">
    <property type="protein sequence ID" value="KAF5733789.1"/>
    <property type="molecule type" value="Genomic_DNA"/>
</dbReference>
<feature type="coiled-coil region" evidence="1">
    <location>
        <begin position="837"/>
        <end position="927"/>
    </location>
</feature>
<evidence type="ECO:0000313" key="4">
    <source>
        <dbReference type="EMBL" id="KAF5733789.1"/>
    </source>
</evidence>
<dbReference type="Gene3D" id="1.10.287.1490">
    <property type="match status" value="1"/>
</dbReference>
<dbReference type="PANTHER" id="PTHR47491">
    <property type="entry name" value="CAP-GLY DOMAIN LINKER"/>
    <property type="match status" value="1"/>
</dbReference>
<feature type="coiled-coil region" evidence="1">
    <location>
        <begin position="629"/>
        <end position="656"/>
    </location>
</feature>
<organism evidence="4 5">
    <name type="scientific">Tripterygium wilfordii</name>
    <name type="common">Thunder God vine</name>
    <dbReference type="NCBI Taxonomy" id="458696"/>
    <lineage>
        <taxon>Eukaryota</taxon>
        <taxon>Viridiplantae</taxon>
        <taxon>Streptophyta</taxon>
        <taxon>Embryophyta</taxon>
        <taxon>Tracheophyta</taxon>
        <taxon>Spermatophyta</taxon>
        <taxon>Magnoliopsida</taxon>
        <taxon>eudicotyledons</taxon>
        <taxon>Gunneridae</taxon>
        <taxon>Pentapetalae</taxon>
        <taxon>rosids</taxon>
        <taxon>fabids</taxon>
        <taxon>Celastrales</taxon>
        <taxon>Celastraceae</taxon>
        <taxon>Tripterygium</taxon>
    </lineage>
</organism>
<keyword evidence="1" id="KW-0175">Coiled coil</keyword>
<evidence type="ECO:0000256" key="1">
    <source>
        <dbReference type="SAM" id="Coils"/>
    </source>
</evidence>
<protein>
    <submittedName>
        <fullName evidence="4">Golgin subfamily B member 1 isoform X1</fullName>
    </submittedName>
</protein>
<feature type="compositionally biased region" description="Basic and acidic residues" evidence="2">
    <location>
        <begin position="128"/>
        <end position="140"/>
    </location>
</feature>
<feature type="region of interest" description="Disordered" evidence="2">
    <location>
        <begin position="110"/>
        <end position="235"/>
    </location>
</feature>